<dbReference type="PROSITE" id="PS51767">
    <property type="entry name" value="PEPTIDASE_A1"/>
    <property type="match status" value="1"/>
</dbReference>
<name>A0ABP0EEI6_9ASCO</name>
<evidence type="ECO:0000313" key="16">
    <source>
        <dbReference type="Proteomes" id="UP001497600"/>
    </source>
</evidence>
<dbReference type="PANTHER" id="PTHR47966">
    <property type="entry name" value="BETA-SITE APP-CLEAVING ENZYME, ISOFORM A-RELATED"/>
    <property type="match status" value="1"/>
</dbReference>
<evidence type="ECO:0000256" key="9">
    <source>
        <dbReference type="ARBA" id="ARBA00022801"/>
    </source>
</evidence>
<organism evidence="15 16">
    <name type="scientific">[Candida] anglica</name>
    <dbReference type="NCBI Taxonomy" id="148631"/>
    <lineage>
        <taxon>Eukaryota</taxon>
        <taxon>Fungi</taxon>
        <taxon>Dikarya</taxon>
        <taxon>Ascomycota</taxon>
        <taxon>Saccharomycotina</taxon>
        <taxon>Pichiomycetes</taxon>
        <taxon>Debaryomycetaceae</taxon>
        <taxon>Kurtzmaniella</taxon>
    </lineage>
</organism>
<evidence type="ECO:0000256" key="7">
    <source>
        <dbReference type="ARBA" id="ARBA00022729"/>
    </source>
</evidence>
<keyword evidence="6 12" id="KW-0645">Protease</keyword>
<dbReference type="SUPFAM" id="SSF50630">
    <property type="entry name" value="Acid proteases"/>
    <property type="match status" value="1"/>
</dbReference>
<accession>A0ABP0EEI6</accession>
<dbReference type="InterPro" id="IPR001969">
    <property type="entry name" value="Aspartic_peptidase_AS"/>
</dbReference>
<evidence type="ECO:0000256" key="10">
    <source>
        <dbReference type="ARBA" id="ARBA00023145"/>
    </source>
</evidence>
<comment type="similarity">
    <text evidence="3 12">Belongs to the peptidase A1 family.</text>
</comment>
<dbReference type="PANTHER" id="PTHR47966:SF65">
    <property type="entry name" value="ASPARTIC-TYPE ENDOPEPTIDASE"/>
    <property type="match status" value="1"/>
</dbReference>
<dbReference type="Proteomes" id="UP001497600">
    <property type="component" value="Chromosome E"/>
</dbReference>
<evidence type="ECO:0000256" key="8">
    <source>
        <dbReference type="ARBA" id="ARBA00022750"/>
    </source>
</evidence>
<evidence type="ECO:0000259" key="14">
    <source>
        <dbReference type="PROSITE" id="PS51767"/>
    </source>
</evidence>
<feature type="domain" description="Peptidase A1" evidence="14">
    <location>
        <begin position="71"/>
        <end position="377"/>
    </location>
</feature>
<evidence type="ECO:0000256" key="13">
    <source>
        <dbReference type="SAM" id="SignalP"/>
    </source>
</evidence>
<dbReference type="InterPro" id="IPR001461">
    <property type="entry name" value="Aspartic_peptidase_A1"/>
</dbReference>
<dbReference type="InterPro" id="IPR033876">
    <property type="entry name" value="SAP-like"/>
</dbReference>
<dbReference type="CDD" id="cd05474">
    <property type="entry name" value="SAP_like"/>
    <property type="match status" value="1"/>
</dbReference>
<evidence type="ECO:0000256" key="2">
    <source>
        <dbReference type="ARBA" id="ARBA00004613"/>
    </source>
</evidence>
<dbReference type="Gene3D" id="2.40.70.10">
    <property type="entry name" value="Acid Proteases"/>
    <property type="match status" value="2"/>
</dbReference>
<evidence type="ECO:0000313" key="15">
    <source>
        <dbReference type="EMBL" id="CAK7906344.1"/>
    </source>
</evidence>
<dbReference type="InterPro" id="IPR021109">
    <property type="entry name" value="Peptidase_aspartic_dom_sf"/>
</dbReference>
<comment type="subcellular location">
    <subcellularLocation>
        <location evidence="2">Secreted</location>
    </subcellularLocation>
</comment>
<evidence type="ECO:0000256" key="5">
    <source>
        <dbReference type="ARBA" id="ARBA00022525"/>
    </source>
</evidence>
<evidence type="ECO:0000256" key="12">
    <source>
        <dbReference type="RuleBase" id="RU000454"/>
    </source>
</evidence>
<feature type="chain" id="PRO_5047437001" description="candidapepsin" evidence="13">
    <location>
        <begin position="23"/>
        <end position="390"/>
    </location>
</feature>
<keyword evidence="10" id="KW-0865">Zymogen</keyword>
<evidence type="ECO:0000256" key="3">
    <source>
        <dbReference type="ARBA" id="ARBA00007447"/>
    </source>
</evidence>
<comment type="catalytic activity">
    <reaction evidence="1">
        <text>Preferential cleavage at the carboxyl of hydrophobic amino acids, but fails to cleave 15-Leu-|-Tyr-16, 16-Tyr-|-Leu-17 and 24-Phe-|-Phe-25 of insulin B chain. Activates trypsinogen, and degrades keratin.</text>
        <dbReference type="EC" id="3.4.23.24"/>
    </reaction>
</comment>
<evidence type="ECO:0000256" key="6">
    <source>
        <dbReference type="ARBA" id="ARBA00022670"/>
    </source>
</evidence>
<sequence length="390" mass="41610">MVQLSLQTLLPIALCLSSFASAAPVDGLTKRAPKVLGLDFDVVKAPLNETLSSLVKRGTPNSPLINKSYYYITYLLLGSNKQKIGVDIDTGSSDLWVPNSQTSGTVKEYGYYDPSKSTTAKDIHKSFKINYGDKTSSTGEFYTDTVSLGDGSGKLSNFQFASISSTSVSQSGILGIGLNTLEANVVYNGDVPYNNFPLALKNAGYIDNAIYSLYLNTPDATGGSILFGGKDVAKIDGPLITLQHSGEYNRLDITVDSVTVAGNQITVSAPFNLDSGSTVSYFPTDSFNQIVDSLGGDTSNLFYKRPTVACSAATGNLSFTFHGITIDVPLSDIVLETGDGGCFINLFGTDEEAILGDNFLRRAYVIYNLENSEISLGKPKYTTASSIVSL</sequence>
<evidence type="ECO:0000256" key="1">
    <source>
        <dbReference type="ARBA" id="ARBA00001675"/>
    </source>
</evidence>
<keyword evidence="11" id="KW-1015">Disulfide bond</keyword>
<evidence type="ECO:0000256" key="4">
    <source>
        <dbReference type="ARBA" id="ARBA00013207"/>
    </source>
</evidence>
<dbReference type="PROSITE" id="PS00141">
    <property type="entry name" value="ASP_PROTEASE"/>
    <property type="match status" value="1"/>
</dbReference>
<evidence type="ECO:0000256" key="11">
    <source>
        <dbReference type="ARBA" id="ARBA00023157"/>
    </source>
</evidence>
<keyword evidence="16" id="KW-1185">Reference proteome</keyword>
<feature type="signal peptide" evidence="13">
    <location>
        <begin position="1"/>
        <end position="22"/>
    </location>
</feature>
<gene>
    <name evidence="15" type="primary">SAP8</name>
    <name evidence="15" type="ORF">CAAN4_E00166</name>
</gene>
<keyword evidence="7 13" id="KW-0732">Signal</keyword>
<dbReference type="EMBL" id="OZ004257">
    <property type="protein sequence ID" value="CAK7906344.1"/>
    <property type="molecule type" value="Genomic_DNA"/>
</dbReference>
<dbReference type="Pfam" id="PF00026">
    <property type="entry name" value="Asp"/>
    <property type="match status" value="1"/>
</dbReference>
<keyword evidence="9 12" id="KW-0378">Hydrolase</keyword>
<protein>
    <recommendedName>
        <fullName evidence="4">candidapepsin</fullName>
        <ecNumber evidence="4">3.4.23.24</ecNumber>
    </recommendedName>
</protein>
<dbReference type="EC" id="3.4.23.24" evidence="4"/>
<reference evidence="15 16" key="1">
    <citation type="submission" date="2024-01" db="EMBL/GenBank/DDBJ databases">
        <authorList>
            <consortium name="Genoscope - CEA"/>
            <person name="William W."/>
        </authorList>
    </citation>
    <scope>NUCLEOTIDE SEQUENCE [LARGE SCALE GENOMIC DNA]</scope>
    <source>
        <strain evidence="15 16">29B2s-10</strain>
    </source>
</reference>
<dbReference type="InterPro" id="IPR033121">
    <property type="entry name" value="PEPTIDASE_A1"/>
</dbReference>
<keyword evidence="8 12" id="KW-0064">Aspartyl protease</keyword>
<proteinExistence type="inferred from homology"/>
<keyword evidence="5" id="KW-0964">Secreted</keyword>
<dbReference type="PRINTS" id="PR00792">
    <property type="entry name" value="PEPSIN"/>
</dbReference>